<evidence type="ECO:0000313" key="1">
    <source>
        <dbReference type="EMBL" id="OMO59580.1"/>
    </source>
</evidence>
<proteinExistence type="predicted"/>
<gene>
    <name evidence="1" type="ORF">COLO4_34148</name>
</gene>
<keyword evidence="2" id="KW-1185">Reference proteome</keyword>
<feature type="non-terminal residue" evidence="1">
    <location>
        <position position="1"/>
    </location>
</feature>
<dbReference type="EMBL" id="AWUE01022099">
    <property type="protein sequence ID" value="OMO59580.1"/>
    <property type="molecule type" value="Genomic_DNA"/>
</dbReference>
<dbReference type="InterPro" id="IPR008949">
    <property type="entry name" value="Isoprenoid_synthase_dom_sf"/>
</dbReference>
<dbReference type="AlphaFoldDB" id="A0A1R3GNI4"/>
<accession>A0A1R3GNI4</accession>
<dbReference type="OrthoDB" id="912129at2759"/>
<name>A0A1R3GNI4_9ROSI</name>
<evidence type="ECO:0000313" key="2">
    <source>
        <dbReference type="Proteomes" id="UP000187203"/>
    </source>
</evidence>
<dbReference type="Gene3D" id="1.10.600.10">
    <property type="entry name" value="Farnesyl Diphosphate Synthase"/>
    <property type="match status" value="1"/>
</dbReference>
<protein>
    <submittedName>
        <fullName evidence="1">Copalyl diphosphate synthase</fullName>
    </submittedName>
</protein>
<dbReference type="STRING" id="93759.A0A1R3GNI4"/>
<reference evidence="2" key="1">
    <citation type="submission" date="2013-09" db="EMBL/GenBank/DDBJ databases">
        <title>Corchorus olitorius genome sequencing.</title>
        <authorList>
            <person name="Alam M."/>
            <person name="Haque M.S."/>
            <person name="Islam M.S."/>
            <person name="Emdad E.M."/>
            <person name="Islam M.M."/>
            <person name="Ahmed B."/>
            <person name="Halim A."/>
            <person name="Hossen Q.M.M."/>
            <person name="Hossain M.Z."/>
            <person name="Ahmed R."/>
            <person name="Khan M.M."/>
            <person name="Islam R."/>
            <person name="Rashid M.M."/>
            <person name="Khan S.A."/>
            <person name="Rahman M.S."/>
            <person name="Alam M."/>
            <person name="Yahiya A.S."/>
            <person name="Khan M.S."/>
            <person name="Azam M.S."/>
            <person name="Haque T."/>
            <person name="Lashkar M.Z.H."/>
            <person name="Akhand A.I."/>
            <person name="Morshed G."/>
            <person name="Roy S."/>
            <person name="Uddin K.S."/>
            <person name="Rabeya T."/>
            <person name="Hossain A.S."/>
            <person name="Chowdhury A."/>
            <person name="Snigdha A.R."/>
            <person name="Mortoza M.S."/>
            <person name="Matin S.A."/>
            <person name="Hoque S.M.E."/>
            <person name="Islam M.K."/>
            <person name="Roy D.K."/>
            <person name="Haider R."/>
            <person name="Moosa M.M."/>
            <person name="Elias S.M."/>
            <person name="Hasan A.M."/>
            <person name="Jahan S."/>
            <person name="Shafiuddin M."/>
            <person name="Mahmood N."/>
            <person name="Shommy N.S."/>
        </authorList>
    </citation>
    <scope>NUCLEOTIDE SEQUENCE [LARGE SCALE GENOMIC DNA]</scope>
    <source>
        <strain evidence="2">cv. O-4</strain>
    </source>
</reference>
<sequence>VQENGCYNADTDNIRTQKIDSDMQKLVQLVLESCSDDDDDDISSDMKQTFLTVARSFYYAAHCDLETITFHIAKVLFEKVR</sequence>
<comment type="caution">
    <text evidence="1">The sequence shown here is derived from an EMBL/GenBank/DDBJ whole genome shotgun (WGS) entry which is preliminary data.</text>
</comment>
<organism evidence="1 2">
    <name type="scientific">Corchorus olitorius</name>
    <dbReference type="NCBI Taxonomy" id="93759"/>
    <lineage>
        <taxon>Eukaryota</taxon>
        <taxon>Viridiplantae</taxon>
        <taxon>Streptophyta</taxon>
        <taxon>Embryophyta</taxon>
        <taxon>Tracheophyta</taxon>
        <taxon>Spermatophyta</taxon>
        <taxon>Magnoliopsida</taxon>
        <taxon>eudicotyledons</taxon>
        <taxon>Gunneridae</taxon>
        <taxon>Pentapetalae</taxon>
        <taxon>rosids</taxon>
        <taxon>malvids</taxon>
        <taxon>Malvales</taxon>
        <taxon>Malvaceae</taxon>
        <taxon>Grewioideae</taxon>
        <taxon>Apeibeae</taxon>
        <taxon>Corchorus</taxon>
    </lineage>
</organism>
<dbReference type="Proteomes" id="UP000187203">
    <property type="component" value="Unassembled WGS sequence"/>
</dbReference>